<dbReference type="InParanoid" id="A0A2T3BFH4"/>
<dbReference type="Proteomes" id="UP000241818">
    <property type="component" value="Unassembled WGS sequence"/>
</dbReference>
<reference evidence="7 8" key="1">
    <citation type="journal article" date="2018" name="New Phytol.">
        <title>Comparative genomics and transcriptomics depict ericoid mycorrhizal fungi as versatile saprotrophs and plant mutualists.</title>
        <authorList>
            <person name="Martino E."/>
            <person name="Morin E."/>
            <person name="Grelet G.A."/>
            <person name="Kuo A."/>
            <person name="Kohler A."/>
            <person name="Daghino S."/>
            <person name="Barry K.W."/>
            <person name="Cichocki N."/>
            <person name="Clum A."/>
            <person name="Dockter R.B."/>
            <person name="Hainaut M."/>
            <person name="Kuo R.C."/>
            <person name="LaButti K."/>
            <person name="Lindahl B.D."/>
            <person name="Lindquist E.A."/>
            <person name="Lipzen A."/>
            <person name="Khouja H.R."/>
            <person name="Magnuson J."/>
            <person name="Murat C."/>
            <person name="Ohm R.A."/>
            <person name="Singer S.W."/>
            <person name="Spatafora J.W."/>
            <person name="Wang M."/>
            <person name="Veneault-Fourrey C."/>
            <person name="Henrissat B."/>
            <person name="Grigoriev I.V."/>
            <person name="Martin F.M."/>
            <person name="Perotto S."/>
        </authorList>
    </citation>
    <scope>NUCLEOTIDE SEQUENCE [LARGE SCALE GENOMIC DNA]</scope>
    <source>
        <strain evidence="7 8">ATCC 22711</strain>
    </source>
</reference>
<evidence type="ECO:0000256" key="5">
    <source>
        <dbReference type="ARBA" id="ARBA00023136"/>
    </source>
</evidence>
<dbReference type="SUPFAM" id="SSF103473">
    <property type="entry name" value="MFS general substrate transporter"/>
    <property type="match status" value="1"/>
</dbReference>
<evidence type="ECO:0000256" key="3">
    <source>
        <dbReference type="ARBA" id="ARBA00022692"/>
    </source>
</evidence>
<evidence type="ECO:0000256" key="4">
    <source>
        <dbReference type="ARBA" id="ARBA00022989"/>
    </source>
</evidence>
<dbReference type="FunFam" id="1.20.1250.20:FF:000386">
    <property type="entry name" value="MFS general substrate transporter"/>
    <property type="match status" value="1"/>
</dbReference>
<feature type="transmembrane region" description="Helical" evidence="6">
    <location>
        <begin position="26"/>
        <end position="43"/>
    </location>
</feature>
<evidence type="ECO:0000256" key="6">
    <source>
        <dbReference type="SAM" id="Phobius"/>
    </source>
</evidence>
<proteinExistence type="predicted"/>
<dbReference type="STRING" id="857342.A0A2T3BFH4"/>
<evidence type="ECO:0000313" key="8">
    <source>
        <dbReference type="Proteomes" id="UP000241818"/>
    </source>
</evidence>
<dbReference type="GO" id="GO:0098717">
    <property type="term" value="P:pantothenate import across plasma membrane"/>
    <property type="evidence" value="ECO:0007669"/>
    <property type="project" value="TreeGrafter"/>
</dbReference>
<protein>
    <recommendedName>
        <fullName evidence="9">Major facilitator superfamily (MFS) profile domain-containing protein</fullName>
    </recommendedName>
</protein>
<keyword evidence="3 6" id="KW-0812">Transmembrane</keyword>
<dbReference type="GO" id="GO:0005886">
    <property type="term" value="C:plasma membrane"/>
    <property type="evidence" value="ECO:0007669"/>
    <property type="project" value="TreeGrafter"/>
</dbReference>
<dbReference type="EMBL" id="KZ679006">
    <property type="protein sequence ID" value="PSS28177.1"/>
    <property type="molecule type" value="Genomic_DNA"/>
</dbReference>
<dbReference type="GeneID" id="36574289"/>
<keyword evidence="8" id="KW-1185">Reference proteome</keyword>
<dbReference type="OrthoDB" id="3639251at2759"/>
<gene>
    <name evidence="7" type="ORF">M430DRAFT_32648</name>
</gene>
<name>A0A2T3BFH4_AMORE</name>
<sequence>MAAHRLKEYFFTPESAPGERKLVRKIDFFILTFCCLMYFLNYLDRSNLTAAYVSGMKLVSPEREIQFLLKVLSSWQWYGFVTLWVIAGETESFSSNSLISLWLQREGGYSVSQLNNYATGVPAVGIISTLFWATLTDFYGGKRYLVAYFIAVLGIVTSVLILVDGEKRRVSFVAYYLAGSVYACQATFFAWANDALRFEDETFRAVVLASMNMFSNAVNAWWSIVFYPASSAPYFTRGMWAMIATCIALALWTSGLLWVSVRAEKKVGSIDGEEEVVGENTVRVEGKC</sequence>
<keyword evidence="2" id="KW-0813">Transport</keyword>
<evidence type="ECO:0000313" key="7">
    <source>
        <dbReference type="EMBL" id="PSS28177.1"/>
    </source>
</evidence>
<dbReference type="Gene3D" id="1.20.1250.20">
    <property type="entry name" value="MFS general substrate transporter like domains"/>
    <property type="match status" value="1"/>
</dbReference>
<organism evidence="7 8">
    <name type="scientific">Amorphotheca resinae ATCC 22711</name>
    <dbReference type="NCBI Taxonomy" id="857342"/>
    <lineage>
        <taxon>Eukaryota</taxon>
        <taxon>Fungi</taxon>
        <taxon>Dikarya</taxon>
        <taxon>Ascomycota</taxon>
        <taxon>Pezizomycotina</taxon>
        <taxon>Leotiomycetes</taxon>
        <taxon>Helotiales</taxon>
        <taxon>Amorphothecaceae</taxon>
        <taxon>Amorphotheca</taxon>
    </lineage>
</organism>
<dbReference type="PANTHER" id="PTHR43791:SF4">
    <property type="entry name" value="PANTOTHENATE TRANSPORTER FEN2"/>
    <property type="match status" value="1"/>
</dbReference>
<feature type="transmembrane region" description="Helical" evidence="6">
    <location>
        <begin position="170"/>
        <end position="191"/>
    </location>
</feature>
<feature type="transmembrane region" description="Helical" evidence="6">
    <location>
        <begin position="145"/>
        <end position="163"/>
    </location>
</feature>
<comment type="subcellular location">
    <subcellularLocation>
        <location evidence="1">Membrane</location>
        <topology evidence="1">Multi-pass membrane protein</topology>
    </subcellularLocation>
</comment>
<dbReference type="PANTHER" id="PTHR43791">
    <property type="entry name" value="PERMEASE-RELATED"/>
    <property type="match status" value="1"/>
</dbReference>
<keyword evidence="5 6" id="KW-0472">Membrane</keyword>
<dbReference type="AlphaFoldDB" id="A0A2T3BFH4"/>
<feature type="transmembrane region" description="Helical" evidence="6">
    <location>
        <begin position="239"/>
        <end position="259"/>
    </location>
</feature>
<feature type="transmembrane region" description="Helical" evidence="6">
    <location>
        <begin position="114"/>
        <end position="133"/>
    </location>
</feature>
<dbReference type="RefSeq" id="XP_024725702.1">
    <property type="nucleotide sequence ID" value="XM_024866208.1"/>
</dbReference>
<evidence type="ECO:0008006" key="9">
    <source>
        <dbReference type="Google" id="ProtNLM"/>
    </source>
</evidence>
<keyword evidence="4 6" id="KW-1133">Transmembrane helix</keyword>
<dbReference type="InterPro" id="IPR036259">
    <property type="entry name" value="MFS_trans_sf"/>
</dbReference>
<dbReference type="GO" id="GO:0015233">
    <property type="term" value="F:pantothenate transmembrane transporter activity"/>
    <property type="evidence" value="ECO:0007669"/>
    <property type="project" value="TreeGrafter"/>
</dbReference>
<evidence type="ECO:0000256" key="2">
    <source>
        <dbReference type="ARBA" id="ARBA00022448"/>
    </source>
</evidence>
<evidence type="ECO:0000256" key="1">
    <source>
        <dbReference type="ARBA" id="ARBA00004141"/>
    </source>
</evidence>
<accession>A0A2T3BFH4</accession>